<keyword evidence="1" id="KW-0472">Membrane</keyword>
<evidence type="ECO:0000313" key="2">
    <source>
        <dbReference type="EMBL" id="ALV41533.1"/>
    </source>
</evidence>
<protein>
    <submittedName>
        <fullName evidence="2">Uncharacterized protein</fullName>
    </submittedName>
</protein>
<sequence>MIDVMFNLAGLLAAAALLITLIALEVRRAGPDTGQPTRPGLLGRTVSPWVVAVMWTMYLLLFLPRVLGLLV</sequence>
<dbReference type="KEGG" id="psul:AU252_10550"/>
<evidence type="ECO:0000313" key="3">
    <source>
        <dbReference type="Proteomes" id="UP000065151"/>
    </source>
</evidence>
<dbReference type="Proteomes" id="UP000065151">
    <property type="component" value="Chromosome"/>
</dbReference>
<dbReference type="RefSeq" id="WP_058930667.1">
    <property type="nucleotide sequence ID" value="NZ_CP013747.1"/>
</dbReference>
<organism evidence="2">
    <name type="scientific">Pseudarthrobacter sulfonivorans</name>
    <dbReference type="NCBI Taxonomy" id="121292"/>
    <lineage>
        <taxon>Bacteria</taxon>
        <taxon>Bacillati</taxon>
        <taxon>Actinomycetota</taxon>
        <taxon>Actinomycetes</taxon>
        <taxon>Micrococcales</taxon>
        <taxon>Micrococcaceae</taxon>
        <taxon>Pseudarthrobacter</taxon>
    </lineage>
</organism>
<name>A0A0U3QAY8_9MICC</name>
<reference evidence="2 3" key="1">
    <citation type="submission" date="2015-12" db="EMBL/GenBank/DDBJ databases">
        <authorList>
            <person name="Shamseldin A."/>
            <person name="Moawad H."/>
            <person name="Abd El-Rahim W.M."/>
            <person name="Sadowsky M.J."/>
        </authorList>
    </citation>
    <scope>NUCLEOTIDE SEQUENCE [LARGE SCALE GENOMIC DNA]</scope>
    <source>
        <strain evidence="2 3">Ar51</strain>
    </source>
</reference>
<evidence type="ECO:0000256" key="1">
    <source>
        <dbReference type="SAM" id="Phobius"/>
    </source>
</evidence>
<dbReference type="STRING" id="121292.AU252_10550"/>
<accession>A0A0U3QAY8</accession>
<proteinExistence type="predicted"/>
<keyword evidence="1" id="KW-0812">Transmembrane</keyword>
<keyword evidence="1" id="KW-1133">Transmembrane helix</keyword>
<dbReference type="AlphaFoldDB" id="A0A0U3QAY8"/>
<dbReference type="EMBL" id="CP013747">
    <property type="protein sequence ID" value="ALV41533.1"/>
    <property type="molecule type" value="Genomic_DNA"/>
</dbReference>
<feature type="transmembrane region" description="Helical" evidence="1">
    <location>
        <begin position="47"/>
        <end position="67"/>
    </location>
</feature>
<gene>
    <name evidence="2" type="ORF">AU252_10550</name>
</gene>